<evidence type="ECO:0000313" key="2">
    <source>
        <dbReference type="EMBL" id="KHT64228.1"/>
    </source>
</evidence>
<dbReference type="Proteomes" id="UP000031278">
    <property type="component" value="Unassembled WGS sequence"/>
</dbReference>
<sequence length="178" mass="19681">MYYSIYETSQSETIIELFTQTFSDSEGQNEGKVIGQLVSELLASTKNEDLFTFVARDENEIVGSILFTRLTFESDKTAFLLAPVAVSTKSQGKGIGQALIKTGLDTLKQHGVDLVFTYGDPSFYTKIGFERITEQEFKAPLPLSYPHGWMAQSLTEQPLAAIAGSSSCVEAFNKPELW</sequence>
<dbReference type="EMBL" id="JWLZ01000112">
    <property type="protein sequence ID" value="KHT64228.1"/>
    <property type="molecule type" value="Genomic_DNA"/>
</dbReference>
<dbReference type="AlphaFoldDB" id="A0A0B9G6B1"/>
<accession>A0A0B9G6B1</accession>
<dbReference type="Gene3D" id="3.40.630.30">
    <property type="match status" value="1"/>
</dbReference>
<dbReference type="PROSITE" id="PS51186">
    <property type="entry name" value="GNAT"/>
    <property type="match status" value="1"/>
</dbReference>
<evidence type="ECO:0000313" key="3">
    <source>
        <dbReference type="Proteomes" id="UP000031278"/>
    </source>
</evidence>
<dbReference type="InterPro" id="IPR000182">
    <property type="entry name" value="GNAT_dom"/>
</dbReference>
<feature type="domain" description="N-acetyltransferase" evidence="1">
    <location>
        <begin position="1"/>
        <end position="155"/>
    </location>
</feature>
<reference evidence="2 3" key="1">
    <citation type="submission" date="2014-12" db="EMBL/GenBank/DDBJ databases">
        <title>Genome sequencing of Photobacterium gaetbulicola AD005a.</title>
        <authorList>
            <person name="Adrian T.G.S."/>
            <person name="Chan K.G."/>
        </authorList>
    </citation>
    <scope>NUCLEOTIDE SEQUENCE [LARGE SCALE GENOMIC DNA]</scope>
    <source>
        <strain evidence="2 3">AD005a</strain>
    </source>
</reference>
<evidence type="ECO:0000259" key="1">
    <source>
        <dbReference type="PROSITE" id="PS51186"/>
    </source>
</evidence>
<dbReference type="GO" id="GO:0016747">
    <property type="term" value="F:acyltransferase activity, transferring groups other than amino-acyl groups"/>
    <property type="evidence" value="ECO:0007669"/>
    <property type="project" value="InterPro"/>
</dbReference>
<name>A0A0B9G6B1_9GAMM</name>
<protein>
    <submittedName>
        <fullName evidence="2">Acetyltransferase</fullName>
    </submittedName>
</protein>
<comment type="caution">
    <text evidence="2">The sequence shown here is derived from an EMBL/GenBank/DDBJ whole genome shotgun (WGS) entry which is preliminary data.</text>
</comment>
<dbReference type="InterPro" id="IPR016181">
    <property type="entry name" value="Acyl_CoA_acyltransferase"/>
</dbReference>
<organism evidence="2 3">
    <name type="scientific">Photobacterium gaetbulicola</name>
    <dbReference type="NCBI Taxonomy" id="1295392"/>
    <lineage>
        <taxon>Bacteria</taxon>
        <taxon>Pseudomonadati</taxon>
        <taxon>Pseudomonadota</taxon>
        <taxon>Gammaproteobacteria</taxon>
        <taxon>Vibrionales</taxon>
        <taxon>Vibrionaceae</taxon>
        <taxon>Photobacterium</taxon>
    </lineage>
</organism>
<keyword evidence="2" id="KW-0808">Transferase</keyword>
<dbReference type="CDD" id="cd04301">
    <property type="entry name" value="NAT_SF"/>
    <property type="match status" value="1"/>
</dbReference>
<dbReference type="Pfam" id="PF13508">
    <property type="entry name" value="Acetyltransf_7"/>
    <property type="match status" value="1"/>
</dbReference>
<gene>
    <name evidence="2" type="ORF">RJ45_07560</name>
</gene>
<proteinExistence type="predicted"/>
<dbReference type="RefSeq" id="WP_039460339.1">
    <property type="nucleotide sequence ID" value="NZ_JWLZ01000112.1"/>
</dbReference>
<dbReference type="SUPFAM" id="SSF55729">
    <property type="entry name" value="Acyl-CoA N-acyltransferases (Nat)"/>
    <property type="match status" value="1"/>
</dbReference>